<dbReference type="GO" id="GO:0008270">
    <property type="term" value="F:zinc ion binding"/>
    <property type="evidence" value="ECO:0007669"/>
    <property type="project" value="UniProtKB-KW"/>
</dbReference>
<evidence type="ECO:0000259" key="8">
    <source>
        <dbReference type="PROSITE" id="PS51188"/>
    </source>
</evidence>
<keyword evidence="4 5" id="KW-0862">Zinc</keyword>
<dbReference type="GO" id="GO:0009408">
    <property type="term" value="P:response to heat"/>
    <property type="evidence" value="ECO:0007669"/>
    <property type="project" value="InterPro"/>
</dbReference>
<feature type="compositionally biased region" description="Gly residues" evidence="6">
    <location>
        <begin position="9"/>
        <end position="23"/>
    </location>
</feature>
<gene>
    <name evidence="9" type="ORF">TSOC_001957</name>
</gene>
<evidence type="ECO:0000313" key="10">
    <source>
        <dbReference type="Proteomes" id="UP000236333"/>
    </source>
</evidence>
<evidence type="ECO:0000313" key="9">
    <source>
        <dbReference type="EMBL" id="PNH11245.1"/>
    </source>
</evidence>
<accession>A0A2J8AFE5</accession>
<reference evidence="9 10" key="1">
    <citation type="journal article" date="2017" name="Mol. Biol. Evol.">
        <title>The 4-celled Tetrabaena socialis nuclear genome reveals the essential components for genetic control of cell number at the origin of multicellularity in the volvocine lineage.</title>
        <authorList>
            <person name="Featherston J."/>
            <person name="Arakaki Y."/>
            <person name="Hanschen E.R."/>
            <person name="Ferris P.J."/>
            <person name="Michod R.E."/>
            <person name="Olson B.J.S.C."/>
            <person name="Nozaki H."/>
            <person name="Durand P.M."/>
        </authorList>
    </citation>
    <scope>NUCLEOTIDE SEQUENCE [LARGE SCALE GENOMIC DNA]</scope>
    <source>
        <strain evidence="9 10">NIES-571</strain>
    </source>
</reference>
<dbReference type="Gene3D" id="1.10.287.110">
    <property type="entry name" value="DnaJ domain"/>
    <property type="match status" value="1"/>
</dbReference>
<dbReference type="GO" id="GO:0051082">
    <property type="term" value="F:unfolded protein binding"/>
    <property type="evidence" value="ECO:0007669"/>
    <property type="project" value="InterPro"/>
</dbReference>
<dbReference type="OrthoDB" id="550424at2759"/>
<dbReference type="SUPFAM" id="SSF49493">
    <property type="entry name" value="HSP40/DnaJ peptide-binding domain"/>
    <property type="match status" value="2"/>
</dbReference>
<evidence type="ECO:0000256" key="1">
    <source>
        <dbReference type="ARBA" id="ARBA00022723"/>
    </source>
</evidence>
<comment type="caution">
    <text evidence="9">The sequence shown here is derived from an EMBL/GenBank/DDBJ whole genome shotgun (WGS) entry which is preliminary data.</text>
</comment>
<evidence type="ECO:0000259" key="7">
    <source>
        <dbReference type="PROSITE" id="PS50076"/>
    </source>
</evidence>
<dbReference type="InterPro" id="IPR002939">
    <property type="entry name" value="DnaJ_C"/>
</dbReference>
<dbReference type="InterPro" id="IPR036869">
    <property type="entry name" value="J_dom_sf"/>
</dbReference>
<dbReference type="InterPro" id="IPR012724">
    <property type="entry name" value="DnaJ"/>
</dbReference>
<dbReference type="InterPro" id="IPR001305">
    <property type="entry name" value="HSP_DnaJ_Cys-rich_dom"/>
</dbReference>
<keyword evidence="10" id="KW-1185">Reference proteome</keyword>
<dbReference type="SMART" id="SM00271">
    <property type="entry name" value="DnaJ"/>
    <property type="match status" value="1"/>
</dbReference>
<keyword evidence="3 5" id="KW-0863">Zinc-finger</keyword>
<dbReference type="AlphaFoldDB" id="A0A2J8AFE5"/>
<dbReference type="GO" id="GO:0005524">
    <property type="term" value="F:ATP binding"/>
    <property type="evidence" value="ECO:0007669"/>
    <property type="project" value="InterPro"/>
</dbReference>
<feature type="compositionally biased region" description="Basic and acidic residues" evidence="6">
    <location>
        <begin position="61"/>
        <end position="91"/>
    </location>
</feature>
<feature type="domain" description="CR-type" evidence="8">
    <location>
        <begin position="177"/>
        <end position="261"/>
    </location>
</feature>
<dbReference type="FunFam" id="2.10.230.10:FF:000001">
    <property type="entry name" value="DnaJ subfamily A member 2"/>
    <property type="match status" value="1"/>
</dbReference>
<feature type="region of interest" description="Disordered" evidence="6">
    <location>
        <begin position="441"/>
        <end position="469"/>
    </location>
</feature>
<dbReference type="EMBL" id="PGGS01000034">
    <property type="protein sequence ID" value="PNH11245.1"/>
    <property type="molecule type" value="Genomic_DNA"/>
</dbReference>
<feature type="region of interest" description="Disordered" evidence="6">
    <location>
        <begin position="9"/>
        <end position="32"/>
    </location>
</feature>
<dbReference type="SUPFAM" id="SSF46565">
    <property type="entry name" value="Chaperone J-domain"/>
    <property type="match status" value="1"/>
</dbReference>
<dbReference type="PROSITE" id="PS00636">
    <property type="entry name" value="DNAJ_1"/>
    <property type="match status" value="1"/>
</dbReference>
<dbReference type="GO" id="GO:0006457">
    <property type="term" value="P:protein folding"/>
    <property type="evidence" value="ECO:0007669"/>
    <property type="project" value="InterPro"/>
</dbReference>
<dbReference type="Gene3D" id="2.60.260.20">
    <property type="entry name" value="Urease metallochaperone UreE, N-terminal domain"/>
    <property type="match status" value="2"/>
</dbReference>
<dbReference type="Gene3D" id="2.10.230.10">
    <property type="entry name" value="Heat shock protein DnaJ, cysteine-rich domain"/>
    <property type="match status" value="1"/>
</dbReference>
<dbReference type="Pfam" id="PF00684">
    <property type="entry name" value="DnaJ_CXXCXGXG"/>
    <property type="match status" value="1"/>
</dbReference>
<evidence type="ECO:0000256" key="4">
    <source>
        <dbReference type="ARBA" id="ARBA00022833"/>
    </source>
</evidence>
<name>A0A2J8AFE5_9CHLO</name>
<dbReference type="CDD" id="cd10719">
    <property type="entry name" value="DnaJ_zf"/>
    <property type="match status" value="1"/>
</dbReference>
<dbReference type="InterPro" id="IPR001623">
    <property type="entry name" value="DnaJ_domain"/>
</dbReference>
<sequence length="469" mass="50197">MFGGFPFGGGFGEMPGMGGGRGPQGPPKKINNSRYYELLGVGKDATPDEIKKAHRKLALKLHPDKGGDPDKFKEINEAHDVLKDPKKKEIYDQVQSARGPHLGARPRSDPPRSRSQYGEDAIKEGMGNGGGGGGMSDIFEQMFGMGGGGGRGGRQRERKSEDVVHKLQVSLEDLYSGATKKLSMSRQLPCDTCRGTGSKTGKRYECQVCQGTGVQVSLRPLGPGMMQQIQSRCSNCAGNGYSTPPSDQCQSCKGKCLVSDKKTFDVHIEAGMKHGSRISLRGEAGCSEPGLAPGDIILVVVQKEHDVFQRANVDLVMEKSISLTEALTGCSFTFKHLDGRILRVVIPQGEVIKPGTFKCLHDEGMPFHGRPYQKGNLYVRFNVEFPEAITAAQAAAIKAALPVPGAAAANGAMDTDDVEDVLKITGVADIESELKSRVNVAKGTGGDAYDSEDDEDAPRGGQRVQCAQQ</sequence>
<keyword evidence="2" id="KW-0677">Repeat</keyword>
<feature type="region of interest" description="Disordered" evidence="6">
    <location>
        <begin position="60"/>
        <end position="134"/>
    </location>
</feature>
<dbReference type="InterPro" id="IPR018253">
    <property type="entry name" value="DnaJ_domain_CS"/>
</dbReference>
<dbReference type="CDD" id="cd06257">
    <property type="entry name" value="DnaJ"/>
    <property type="match status" value="1"/>
</dbReference>
<proteinExistence type="inferred from homology"/>
<evidence type="ECO:0000256" key="2">
    <source>
        <dbReference type="ARBA" id="ARBA00022737"/>
    </source>
</evidence>
<dbReference type="InterPro" id="IPR044713">
    <property type="entry name" value="DNJA1/2-like"/>
</dbReference>
<dbReference type="SUPFAM" id="SSF57938">
    <property type="entry name" value="DnaJ/Hsp40 cysteine-rich domain"/>
    <property type="match status" value="1"/>
</dbReference>
<evidence type="ECO:0000256" key="3">
    <source>
        <dbReference type="ARBA" id="ARBA00022771"/>
    </source>
</evidence>
<dbReference type="HAMAP" id="MF_01152">
    <property type="entry name" value="DnaJ"/>
    <property type="match status" value="1"/>
</dbReference>
<dbReference type="Pfam" id="PF00226">
    <property type="entry name" value="DnaJ"/>
    <property type="match status" value="1"/>
</dbReference>
<feature type="domain" description="J" evidence="7">
    <location>
        <begin position="34"/>
        <end position="95"/>
    </location>
</feature>
<dbReference type="PROSITE" id="PS50076">
    <property type="entry name" value="DNAJ_2"/>
    <property type="match status" value="1"/>
</dbReference>
<evidence type="ECO:0000256" key="5">
    <source>
        <dbReference type="PROSITE-ProRule" id="PRU00546"/>
    </source>
</evidence>
<dbReference type="Proteomes" id="UP000236333">
    <property type="component" value="Unassembled WGS sequence"/>
</dbReference>
<dbReference type="Pfam" id="PF01556">
    <property type="entry name" value="DnaJ_C"/>
    <property type="match status" value="1"/>
</dbReference>
<feature type="zinc finger region" description="CR-type" evidence="5">
    <location>
        <begin position="177"/>
        <end position="261"/>
    </location>
</feature>
<organism evidence="9 10">
    <name type="scientific">Tetrabaena socialis</name>
    <dbReference type="NCBI Taxonomy" id="47790"/>
    <lineage>
        <taxon>Eukaryota</taxon>
        <taxon>Viridiplantae</taxon>
        <taxon>Chlorophyta</taxon>
        <taxon>core chlorophytes</taxon>
        <taxon>Chlorophyceae</taxon>
        <taxon>CS clade</taxon>
        <taxon>Chlamydomonadales</taxon>
        <taxon>Tetrabaenaceae</taxon>
        <taxon>Tetrabaena</taxon>
    </lineage>
</organism>
<dbReference type="InterPro" id="IPR036410">
    <property type="entry name" value="HSP_DnaJ_Cys-rich_dom_sf"/>
</dbReference>
<dbReference type="GO" id="GO:0030544">
    <property type="term" value="F:Hsp70 protein binding"/>
    <property type="evidence" value="ECO:0007669"/>
    <property type="project" value="InterPro"/>
</dbReference>
<dbReference type="PROSITE" id="PS51188">
    <property type="entry name" value="ZF_CR"/>
    <property type="match status" value="1"/>
</dbReference>
<dbReference type="CDD" id="cd10747">
    <property type="entry name" value="DnaJ_C"/>
    <property type="match status" value="1"/>
</dbReference>
<keyword evidence="1 5" id="KW-0479">Metal-binding</keyword>
<dbReference type="PRINTS" id="PR00625">
    <property type="entry name" value="JDOMAIN"/>
</dbReference>
<protein>
    <submittedName>
        <fullName evidence="9">Chaperone protein dnaJ 2</fullName>
    </submittedName>
</protein>
<dbReference type="InterPro" id="IPR008971">
    <property type="entry name" value="HSP40/DnaJ_pept-bd"/>
</dbReference>
<evidence type="ECO:0000256" key="6">
    <source>
        <dbReference type="SAM" id="MobiDB-lite"/>
    </source>
</evidence>
<dbReference type="PANTHER" id="PTHR43888">
    <property type="entry name" value="DNAJ-LIKE-2, ISOFORM A-RELATED"/>
    <property type="match status" value="1"/>
</dbReference>
<dbReference type="FunFam" id="2.60.260.20:FF:000003">
    <property type="entry name" value="DnaJ subfamily A member 2"/>
    <property type="match status" value="1"/>
</dbReference>